<sequence length="138" mass="15089">MSENTKDGLILLGRILLMVLFIIFGWWKLTNFSMAVSAMQGYGAPMPYVAAIIAVAVEFFLGIAIILGIFTRPLAALYALYVLATSFIGHPYWKLTGMDAIANEINFYKNISIIGGLLLLIVTGAGRYSLDAKFCGKK</sequence>
<dbReference type="RefSeq" id="WP_115456691.1">
    <property type="nucleotide sequence ID" value="NZ_QRAP01000001.1"/>
</dbReference>
<organism evidence="8 9">
    <name type="scientific">Enterobacillus tribolii</name>
    <dbReference type="NCBI Taxonomy" id="1487935"/>
    <lineage>
        <taxon>Bacteria</taxon>
        <taxon>Pseudomonadati</taxon>
        <taxon>Pseudomonadota</taxon>
        <taxon>Gammaproteobacteria</taxon>
        <taxon>Enterobacterales</taxon>
        <taxon>Hafniaceae</taxon>
        <taxon>Enterobacillus</taxon>
    </lineage>
</organism>
<dbReference type="EMBL" id="QRAP01000001">
    <property type="protein sequence ID" value="RDK96914.1"/>
    <property type="molecule type" value="Genomic_DNA"/>
</dbReference>
<gene>
    <name evidence="8" type="ORF">C8D90_101350</name>
</gene>
<evidence type="ECO:0000256" key="1">
    <source>
        <dbReference type="ARBA" id="ARBA00004651"/>
    </source>
</evidence>
<feature type="transmembrane region" description="Helical" evidence="7">
    <location>
        <begin position="47"/>
        <end position="67"/>
    </location>
</feature>
<dbReference type="AlphaFoldDB" id="A0A370R3A1"/>
<evidence type="ECO:0000256" key="3">
    <source>
        <dbReference type="ARBA" id="ARBA00022475"/>
    </source>
</evidence>
<keyword evidence="9" id="KW-1185">Reference proteome</keyword>
<dbReference type="GO" id="GO:0005886">
    <property type="term" value="C:plasma membrane"/>
    <property type="evidence" value="ECO:0007669"/>
    <property type="project" value="UniProtKB-SubCell"/>
</dbReference>
<feature type="transmembrane region" description="Helical" evidence="7">
    <location>
        <begin position="113"/>
        <end position="130"/>
    </location>
</feature>
<dbReference type="Pfam" id="PF07681">
    <property type="entry name" value="DoxX"/>
    <property type="match status" value="1"/>
</dbReference>
<dbReference type="Proteomes" id="UP000254848">
    <property type="component" value="Unassembled WGS sequence"/>
</dbReference>
<reference evidence="8 9" key="1">
    <citation type="submission" date="2018-07" db="EMBL/GenBank/DDBJ databases">
        <title>Genomic Encyclopedia of Type Strains, Phase IV (KMG-IV): sequencing the most valuable type-strain genomes for metagenomic binning, comparative biology and taxonomic classification.</title>
        <authorList>
            <person name="Goeker M."/>
        </authorList>
    </citation>
    <scope>NUCLEOTIDE SEQUENCE [LARGE SCALE GENOMIC DNA]</scope>
    <source>
        <strain evidence="8 9">DSM 103736</strain>
    </source>
</reference>
<keyword evidence="6 7" id="KW-0472">Membrane</keyword>
<dbReference type="PANTHER" id="PTHR33452:SF1">
    <property type="entry name" value="INNER MEMBRANE PROTEIN YPHA-RELATED"/>
    <property type="match status" value="1"/>
</dbReference>
<evidence type="ECO:0000256" key="4">
    <source>
        <dbReference type="ARBA" id="ARBA00022692"/>
    </source>
</evidence>
<evidence type="ECO:0000313" key="8">
    <source>
        <dbReference type="EMBL" id="RDK96914.1"/>
    </source>
</evidence>
<dbReference type="InterPro" id="IPR051907">
    <property type="entry name" value="DoxX-like_oxidoreductase"/>
</dbReference>
<dbReference type="PANTHER" id="PTHR33452">
    <property type="entry name" value="OXIDOREDUCTASE CATD-RELATED"/>
    <property type="match status" value="1"/>
</dbReference>
<proteinExistence type="inferred from homology"/>
<protein>
    <submittedName>
        <fullName evidence="8">Putative oxidoreductase</fullName>
    </submittedName>
</protein>
<keyword evidence="4 7" id="KW-0812">Transmembrane</keyword>
<comment type="similarity">
    <text evidence="2">Belongs to the DoxX family.</text>
</comment>
<evidence type="ECO:0000256" key="5">
    <source>
        <dbReference type="ARBA" id="ARBA00022989"/>
    </source>
</evidence>
<comment type="subcellular location">
    <subcellularLocation>
        <location evidence="1">Cell membrane</location>
        <topology evidence="1">Multi-pass membrane protein</topology>
    </subcellularLocation>
</comment>
<feature type="transmembrane region" description="Helical" evidence="7">
    <location>
        <begin position="9"/>
        <end position="27"/>
    </location>
</feature>
<dbReference type="InterPro" id="IPR032808">
    <property type="entry name" value="DoxX"/>
</dbReference>
<comment type="caution">
    <text evidence="8">The sequence shown here is derived from an EMBL/GenBank/DDBJ whole genome shotgun (WGS) entry which is preliminary data.</text>
</comment>
<accession>A0A370R3A1</accession>
<name>A0A370R3A1_9GAMM</name>
<evidence type="ECO:0000256" key="2">
    <source>
        <dbReference type="ARBA" id="ARBA00006679"/>
    </source>
</evidence>
<feature type="transmembrane region" description="Helical" evidence="7">
    <location>
        <begin position="74"/>
        <end position="93"/>
    </location>
</feature>
<evidence type="ECO:0000256" key="7">
    <source>
        <dbReference type="SAM" id="Phobius"/>
    </source>
</evidence>
<evidence type="ECO:0000313" key="9">
    <source>
        <dbReference type="Proteomes" id="UP000254848"/>
    </source>
</evidence>
<keyword evidence="3" id="KW-1003">Cell membrane</keyword>
<evidence type="ECO:0000256" key="6">
    <source>
        <dbReference type="ARBA" id="ARBA00023136"/>
    </source>
</evidence>
<keyword evidence="5 7" id="KW-1133">Transmembrane helix</keyword>